<proteinExistence type="predicted"/>
<evidence type="ECO:0000313" key="1">
    <source>
        <dbReference type="EMBL" id="MBW95227.1"/>
    </source>
</evidence>
<dbReference type="AlphaFoldDB" id="A0A2P2JP24"/>
<organism evidence="1">
    <name type="scientific">Rhizophora mucronata</name>
    <name type="common">Asiatic mangrove</name>
    <dbReference type="NCBI Taxonomy" id="61149"/>
    <lineage>
        <taxon>Eukaryota</taxon>
        <taxon>Viridiplantae</taxon>
        <taxon>Streptophyta</taxon>
        <taxon>Embryophyta</taxon>
        <taxon>Tracheophyta</taxon>
        <taxon>Spermatophyta</taxon>
        <taxon>Magnoliopsida</taxon>
        <taxon>eudicotyledons</taxon>
        <taxon>Gunneridae</taxon>
        <taxon>Pentapetalae</taxon>
        <taxon>rosids</taxon>
        <taxon>fabids</taxon>
        <taxon>Malpighiales</taxon>
        <taxon>Rhizophoraceae</taxon>
        <taxon>Rhizophora</taxon>
    </lineage>
</organism>
<protein>
    <submittedName>
        <fullName evidence="1">Uncharacterized protein</fullName>
    </submittedName>
</protein>
<dbReference type="EMBL" id="GGEC01014744">
    <property type="protein sequence ID" value="MBW95227.1"/>
    <property type="molecule type" value="Transcribed_RNA"/>
</dbReference>
<accession>A0A2P2JP24</accession>
<sequence>MLHAIKESQLDGHNHLNITQSSIQRISFFFFFLHSSHDECENIKDAPLN</sequence>
<name>A0A2P2JP24_RHIMU</name>
<reference evidence="1" key="1">
    <citation type="submission" date="2018-02" db="EMBL/GenBank/DDBJ databases">
        <title>Rhizophora mucronata_Transcriptome.</title>
        <authorList>
            <person name="Meera S.P."/>
            <person name="Sreeshan A."/>
            <person name="Augustine A."/>
        </authorList>
    </citation>
    <scope>NUCLEOTIDE SEQUENCE</scope>
    <source>
        <tissue evidence="1">Leaf</tissue>
    </source>
</reference>